<dbReference type="InterPro" id="IPR050534">
    <property type="entry name" value="Coronavir_polyprotein_1ab"/>
</dbReference>
<dbReference type="Pfam" id="PF13087">
    <property type="entry name" value="AAA_12"/>
    <property type="match status" value="1"/>
</dbReference>
<dbReference type="OrthoDB" id="6513042at2759"/>
<dbReference type="GO" id="GO:0016787">
    <property type="term" value="F:hydrolase activity"/>
    <property type="evidence" value="ECO:0007669"/>
    <property type="project" value="UniProtKB-KW"/>
</dbReference>
<feature type="domain" description="DNA2/NAM7 helicase-like C-terminal" evidence="5">
    <location>
        <begin position="2"/>
        <end position="84"/>
    </location>
</feature>
<evidence type="ECO:0000256" key="1">
    <source>
        <dbReference type="ARBA" id="ARBA00022741"/>
    </source>
</evidence>
<dbReference type="Gene3D" id="3.40.50.300">
    <property type="entry name" value="P-loop containing nucleotide triphosphate hydrolases"/>
    <property type="match status" value="1"/>
</dbReference>
<dbReference type="KEGG" id="maw:19248754"/>
<protein>
    <submittedName>
        <fullName evidence="6">Superfamily I DNA/RNA helicase-like protein</fullName>
    </submittedName>
</protein>
<sequence>MVIISPYSANISTIEKLRKIAEFIALKPMRPAATVDSFQGQEGDIVVIIMGTTSSTGPGFTSDEHRLNVLLSRHRSGLIIVGNIDVAGDVKNLDAPFEGMGIIGKSGEKYFDKCDMLCNIHFALYEAGRVVRVPVFIYKKETKGG</sequence>
<keyword evidence="3 6" id="KW-0347">Helicase</keyword>
<evidence type="ECO:0000259" key="5">
    <source>
        <dbReference type="Pfam" id="PF13087"/>
    </source>
</evidence>
<dbReference type="eggNOG" id="KOG1803">
    <property type="taxonomic scope" value="Eukaryota"/>
</dbReference>
<dbReference type="Proteomes" id="UP000002499">
    <property type="component" value="Unassembled WGS sequence"/>
</dbReference>
<keyword evidence="4" id="KW-0067">ATP-binding</keyword>
<evidence type="ECO:0000256" key="3">
    <source>
        <dbReference type="ARBA" id="ARBA00022806"/>
    </source>
</evidence>
<keyword evidence="7" id="KW-1185">Reference proteome</keyword>
<dbReference type="AlphaFoldDB" id="E9E3J5"/>
<dbReference type="InterPro" id="IPR041679">
    <property type="entry name" value="DNA2/NAM7-like_C"/>
</dbReference>
<evidence type="ECO:0000313" key="6">
    <source>
        <dbReference type="EMBL" id="EFY89588.1"/>
    </source>
</evidence>
<gene>
    <name evidence="6" type="ORF">MAC_04443</name>
</gene>
<organism evidence="7">
    <name type="scientific">Metarhizium acridum (strain CQMa 102)</name>
    <dbReference type="NCBI Taxonomy" id="655827"/>
    <lineage>
        <taxon>Eukaryota</taxon>
        <taxon>Fungi</taxon>
        <taxon>Dikarya</taxon>
        <taxon>Ascomycota</taxon>
        <taxon>Pezizomycotina</taxon>
        <taxon>Sordariomycetes</taxon>
        <taxon>Hypocreomycetidae</taxon>
        <taxon>Hypocreales</taxon>
        <taxon>Clavicipitaceae</taxon>
        <taxon>Metarhizium</taxon>
    </lineage>
</organism>
<proteinExistence type="predicted"/>
<dbReference type="EMBL" id="GL698498">
    <property type="protein sequence ID" value="EFY89588.1"/>
    <property type="molecule type" value="Genomic_DNA"/>
</dbReference>
<dbReference type="PANTHER" id="PTHR43788">
    <property type="entry name" value="DNA2/NAM7 HELICASE FAMILY MEMBER"/>
    <property type="match status" value="1"/>
</dbReference>
<keyword evidence="1" id="KW-0547">Nucleotide-binding</keyword>
<dbReference type="InParanoid" id="E9E3J5"/>
<reference evidence="6 7" key="1">
    <citation type="journal article" date="2011" name="PLoS Genet.">
        <title>Genome sequencing and comparative transcriptomics of the model entomopathogenic fungi Metarhizium anisopliae and M. acridum.</title>
        <authorList>
            <person name="Gao Q."/>
            <person name="Jin K."/>
            <person name="Ying S.H."/>
            <person name="Zhang Y."/>
            <person name="Xiao G."/>
            <person name="Shang Y."/>
            <person name="Duan Z."/>
            <person name="Hu X."/>
            <person name="Xie X.Q."/>
            <person name="Zhou G."/>
            <person name="Peng G."/>
            <person name="Luo Z."/>
            <person name="Huang W."/>
            <person name="Wang B."/>
            <person name="Fang W."/>
            <person name="Wang S."/>
            <person name="Zhong Y."/>
            <person name="Ma L.J."/>
            <person name="St Leger R.J."/>
            <person name="Zhao G.P."/>
            <person name="Pei Y."/>
            <person name="Feng M.G."/>
            <person name="Xia Y."/>
            <person name="Wang C."/>
        </authorList>
    </citation>
    <scope>NUCLEOTIDE SEQUENCE [LARGE SCALE GENOMIC DNA]</scope>
    <source>
        <strain evidence="6 7">CQMa 102</strain>
    </source>
</reference>
<dbReference type="GeneID" id="19248754"/>
<dbReference type="HOGENOM" id="CLU_1787261_0_0_1"/>
<evidence type="ECO:0000313" key="7">
    <source>
        <dbReference type="Proteomes" id="UP000002499"/>
    </source>
</evidence>
<dbReference type="PANTHER" id="PTHR43788:SF8">
    <property type="entry name" value="DNA-BINDING PROTEIN SMUBP-2"/>
    <property type="match status" value="1"/>
</dbReference>
<evidence type="ECO:0000256" key="4">
    <source>
        <dbReference type="ARBA" id="ARBA00022840"/>
    </source>
</evidence>
<keyword evidence="2" id="KW-0378">Hydrolase</keyword>
<name>E9E3J5_METAQ</name>
<accession>E9E3J5</accession>
<dbReference type="InterPro" id="IPR027417">
    <property type="entry name" value="P-loop_NTPase"/>
</dbReference>
<dbReference type="GO" id="GO:0043139">
    <property type="term" value="F:5'-3' DNA helicase activity"/>
    <property type="evidence" value="ECO:0007669"/>
    <property type="project" value="TreeGrafter"/>
</dbReference>
<dbReference type="GO" id="GO:0005524">
    <property type="term" value="F:ATP binding"/>
    <property type="evidence" value="ECO:0007669"/>
    <property type="project" value="UniProtKB-KW"/>
</dbReference>
<evidence type="ECO:0000256" key="2">
    <source>
        <dbReference type="ARBA" id="ARBA00022801"/>
    </source>
</evidence>